<dbReference type="InterPro" id="IPR019198">
    <property type="entry name" value="Beta_propeller_containing"/>
</dbReference>
<reference evidence="3 4" key="1">
    <citation type="submission" date="2022-12" db="EMBL/GenBank/DDBJ databases">
        <title>Draft genome sequence of Paenibacillus sp. dW9.</title>
        <authorList>
            <person name="Choi E.-W."/>
            <person name="Kim D.-U."/>
        </authorList>
    </citation>
    <scope>NUCLEOTIDE SEQUENCE [LARGE SCALE GENOMIC DNA]</scope>
    <source>
        <strain evidence="4">dW9</strain>
    </source>
</reference>
<dbReference type="Pfam" id="PF07833">
    <property type="entry name" value="Cu_amine_oxidN1"/>
    <property type="match status" value="1"/>
</dbReference>
<dbReference type="Proteomes" id="UP001527882">
    <property type="component" value="Unassembled WGS sequence"/>
</dbReference>
<proteinExistence type="predicted"/>
<feature type="region of interest" description="Disordered" evidence="1">
    <location>
        <begin position="308"/>
        <end position="328"/>
    </location>
</feature>
<dbReference type="InterPro" id="IPR036582">
    <property type="entry name" value="Mao_N_sf"/>
</dbReference>
<dbReference type="Gene3D" id="3.30.457.10">
    <property type="entry name" value="Copper amine oxidase-like, N-terminal domain"/>
    <property type="match status" value="1"/>
</dbReference>
<feature type="compositionally biased region" description="Low complexity" evidence="1">
    <location>
        <begin position="317"/>
        <end position="328"/>
    </location>
</feature>
<gene>
    <name evidence="3" type="ORF">O9H85_06355</name>
</gene>
<evidence type="ECO:0000259" key="2">
    <source>
        <dbReference type="Pfam" id="PF07833"/>
    </source>
</evidence>
<dbReference type="SUPFAM" id="SSF55383">
    <property type="entry name" value="Copper amine oxidase, domain N"/>
    <property type="match status" value="1"/>
</dbReference>
<dbReference type="RefSeq" id="WP_269880441.1">
    <property type="nucleotide sequence ID" value="NZ_JAQAGZ010000003.1"/>
</dbReference>
<comment type="caution">
    <text evidence="3">The sequence shown here is derived from an EMBL/GenBank/DDBJ whole genome shotgun (WGS) entry which is preliminary data.</text>
</comment>
<name>A0ABT4Q5F9_9BACL</name>
<dbReference type="Pfam" id="PF09826">
    <property type="entry name" value="Beta_propel"/>
    <property type="match status" value="1"/>
</dbReference>
<evidence type="ECO:0000313" key="4">
    <source>
        <dbReference type="Proteomes" id="UP001527882"/>
    </source>
</evidence>
<sequence length="848" mass="91328">MNKRTLLTGVLALTLIVAVSPALITQADSSSGIAVQLNGSPIRLSVSPQLIGSTLMVPFRELSEALGAEVEWNEGEQSVTATKGDRTLHLAVGSKDADKNGQSVRLDEAPLKTEGRVLVPLRFFSEAFDFNVYWDGLNQTVSIADADKSLPTVGSREHLESLLKDSAEMNAGYGGDMRVMLMADAVKEAAPAAGAAGAAGAAKSMSMSAATAPASTAVPQASGINADHSATNVQVQGVDEADVIKTDGSYIYQVNRNRVLVIKAQPAEQMSVIGTVYFEDKNFNPREIYVDDKHLIVIGGTYATEPGSLPKPVPLNSGPAGTPDAAAGSSAAVQAIPQAELQARSIAIWHGPVRSSTKTLVYDLTDRSHLKLIRDTELEGNYVSSRKVDSSLYVVTNKNMNRFPLLRGNASPEVKQTADDLPAYRDSAAGDGFIQIGYEDIRYFPKSVVPQYLLIGALPLDQPEKKMQVTSYLGSGNQVYASVQNLYVTANELEPAAPKTETAAPGGDAAAPAAKPVRPVPREMSSVIYKFGMEDGTVSYKGRGKVPGTALNQYAMDEQDGYFRIATTKGDTWRNDEYTSKNNVYVLNESMATVGKIEDIAPGERIYSVRFMGSRAYMVTFKQTDPLFVLDLKDPAAPKILGQLKIPGYSDYLHPYDENHLIGFGKDAVEVPAKNGSGGADRTVAYHQGMKLALFDVTDVEHPVEMFKQTIGDRGTDSELLHNPKALLFSKEKNVLAFPISVAEVKNKAASGPEAAAAYGNFVFQGAYVYSLDLTQGFRLRGTVTHLTADDVQKAGRAWYGSERNINRLLYIGDTLYSASMSEVKANDLATLKETGSVQLPPWKPNKP</sequence>
<accession>A0ABT4Q5F9</accession>
<evidence type="ECO:0000256" key="1">
    <source>
        <dbReference type="SAM" id="MobiDB-lite"/>
    </source>
</evidence>
<evidence type="ECO:0000313" key="3">
    <source>
        <dbReference type="EMBL" id="MCZ8512054.1"/>
    </source>
</evidence>
<protein>
    <submittedName>
        <fullName evidence="3">Beta-propeller domain-containing protein</fullName>
    </submittedName>
</protein>
<dbReference type="InterPro" id="IPR012854">
    <property type="entry name" value="Cu_amine_oxidase-like_N"/>
</dbReference>
<feature type="domain" description="Copper amine oxidase-like N-terminal" evidence="2">
    <location>
        <begin position="37"/>
        <end position="143"/>
    </location>
</feature>
<keyword evidence="4" id="KW-1185">Reference proteome</keyword>
<organism evidence="3 4">
    <name type="scientific">Paenibacillus gyeongsangnamensis</name>
    <dbReference type="NCBI Taxonomy" id="3388067"/>
    <lineage>
        <taxon>Bacteria</taxon>
        <taxon>Bacillati</taxon>
        <taxon>Bacillota</taxon>
        <taxon>Bacilli</taxon>
        <taxon>Bacillales</taxon>
        <taxon>Paenibacillaceae</taxon>
        <taxon>Paenibacillus</taxon>
    </lineage>
</organism>
<dbReference type="EMBL" id="JAQAGZ010000003">
    <property type="protein sequence ID" value="MCZ8512054.1"/>
    <property type="molecule type" value="Genomic_DNA"/>
</dbReference>